<dbReference type="InterPro" id="IPR027417">
    <property type="entry name" value="P-loop_NTPase"/>
</dbReference>
<dbReference type="Proteomes" id="UP000996601">
    <property type="component" value="Unassembled WGS sequence"/>
</dbReference>
<name>A0ABT1R4N7_9HYPH</name>
<dbReference type="CDD" id="cd03215">
    <property type="entry name" value="ABC_Carb_Monos_II"/>
    <property type="match status" value="1"/>
</dbReference>
<evidence type="ECO:0000256" key="1">
    <source>
        <dbReference type="ARBA" id="ARBA00005417"/>
    </source>
</evidence>
<evidence type="ECO:0000256" key="9">
    <source>
        <dbReference type="ARBA" id="ARBA00023136"/>
    </source>
</evidence>
<dbReference type="PANTHER" id="PTHR43790:SF3">
    <property type="entry name" value="D-ALLOSE IMPORT ATP-BINDING PROTEIN ALSA-RELATED"/>
    <property type="match status" value="1"/>
</dbReference>
<evidence type="ECO:0000313" key="12">
    <source>
        <dbReference type="Proteomes" id="UP000996601"/>
    </source>
</evidence>
<evidence type="ECO:0000256" key="3">
    <source>
        <dbReference type="ARBA" id="ARBA00022475"/>
    </source>
</evidence>
<evidence type="ECO:0000256" key="7">
    <source>
        <dbReference type="ARBA" id="ARBA00022840"/>
    </source>
</evidence>
<evidence type="ECO:0000313" key="11">
    <source>
        <dbReference type="EMBL" id="MCQ4630144.1"/>
    </source>
</evidence>
<evidence type="ECO:0000256" key="2">
    <source>
        <dbReference type="ARBA" id="ARBA00022448"/>
    </source>
</evidence>
<reference evidence="11" key="1">
    <citation type="submission" date="2021-07" db="EMBL/GenBank/DDBJ databases">
        <title>Shinella sp. nov., a novel member of the genus Shinella from water.</title>
        <authorList>
            <person name="Deng Y."/>
        </authorList>
    </citation>
    <scope>NUCLEOTIDE SEQUENCE</scope>
    <source>
        <strain evidence="11">CPCC 100929</strain>
    </source>
</reference>
<keyword evidence="7 11" id="KW-0067">ATP-binding</keyword>
<dbReference type="InterPro" id="IPR050107">
    <property type="entry name" value="ABC_carbohydrate_import_ATPase"/>
</dbReference>
<dbReference type="PROSITE" id="PS50893">
    <property type="entry name" value="ABC_TRANSPORTER_2"/>
    <property type="match status" value="2"/>
</dbReference>
<accession>A0ABT1R4N7</accession>
<dbReference type="SUPFAM" id="SSF52540">
    <property type="entry name" value="P-loop containing nucleoside triphosphate hydrolases"/>
    <property type="match status" value="2"/>
</dbReference>
<keyword evidence="4" id="KW-0762">Sugar transport</keyword>
<dbReference type="InterPro" id="IPR017871">
    <property type="entry name" value="ABC_transporter-like_CS"/>
</dbReference>
<dbReference type="Gene3D" id="3.40.50.300">
    <property type="entry name" value="P-loop containing nucleotide triphosphate hydrolases"/>
    <property type="match status" value="2"/>
</dbReference>
<evidence type="ECO:0000259" key="10">
    <source>
        <dbReference type="PROSITE" id="PS50893"/>
    </source>
</evidence>
<keyword evidence="3" id="KW-1003">Cell membrane</keyword>
<keyword evidence="12" id="KW-1185">Reference proteome</keyword>
<keyword evidence="9" id="KW-0472">Membrane</keyword>
<comment type="caution">
    <text evidence="11">The sequence shown here is derived from an EMBL/GenBank/DDBJ whole genome shotgun (WGS) entry which is preliminary data.</text>
</comment>
<dbReference type="RefSeq" id="WP_256116362.1">
    <property type="nucleotide sequence ID" value="NZ_WHSB02000003.1"/>
</dbReference>
<feature type="domain" description="ABC transporter" evidence="10">
    <location>
        <begin position="252"/>
        <end position="497"/>
    </location>
</feature>
<protein>
    <submittedName>
        <fullName evidence="11">Sugar ABC transporter ATP-binding protein</fullName>
    </submittedName>
</protein>
<dbReference type="PANTHER" id="PTHR43790">
    <property type="entry name" value="CARBOHYDRATE TRANSPORT ATP-BINDING PROTEIN MG119-RELATED"/>
    <property type="match status" value="1"/>
</dbReference>
<keyword evidence="2" id="KW-0813">Transport</keyword>
<dbReference type="EMBL" id="WHSB02000003">
    <property type="protein sequence ID" value="MCQ4630144.1"/>
    <property type="molecule type" value="Genomic_DNA"/>
</dbReference>
<dbReference type="PROSITE" id="PS00211">
    <property type="entry name" value="ABC_TRANSPORTER_1"/>
    <property type="match status" value="1"/>
</dbReference>
<keyword evidence="8" id="KW-1278">Translocase</keyword>
<dbReference type="SMART" id="SM00382">
    <property type="entry name" value="AAA"/>
    <property type="match status" value="2"/>
</dbReference>
<dbReference type="CDD" id="cd03216">
    <property type="entry name" value="ABC_Carb_Monos_I"/>
    <property type="match status" value="1"/>
</dbReference>
<sequence length="501" mass="53360">MSASTAKPLLSLKGISKSFPGVKALQNVHLDLYPGEIHALMGENGAGKSTLLKVMFGAYSADEGAFELSGEPVSIRGPVDALHKGISMVHQELSLVPQLSAIQNIVLGWEKSVAGFIDWSAARREALAALARLDFQGNPHVPVSRLSVGQQQTVELARAIAANAKIIILDEPTASLSTKESEKLFSILRELRADGHALVYVSHRLAEVFDLADRATVLRDGQYVGTLLRGPDLNETSLVKMMVGRSLEDFAIQHEATLGAVALKVDGLARNGVFQNVSFEVRRGEIVGMAGMVGAGRTEVARCIAGADRIDAGSVSVNGKALSLSSPSDAVRAGIAFLTEDRKHQGLALRMSLAKNATLTRVPTRMGFINRTKQAADAKSALASVGARMPTTRLAGQLSGGNQQKVVLAKWLLSGCDIFIFDEPTRGIDVGAKAEIYALMRDLADKGAAILMISSDLPEVLRMSDRVLVMREGTLSGEVARAEATEERIIAFASGGNTWQS</sequence>
<dbReference type="GO" id="GO:0005524">
    <property type="term" value="F:ATP binding"/>
    <property type="evidence" value="ECO:0007669"/>
    <property type="project" value="UniProtKB-KW"/>
</dbReference>
<evidence type="ECO:0000256" key="8">
    <source>
        <dbReference type="ARBA" id="ARBA00022967"/>
    </source>
</evidence>
<organism evidence="11 12">
    <name type="scientific">Shinella lacus</name>
    <dbReference type="NCBI Taxonomy" id="2654216"/>
    <lineage>
        <taxon>Bacteria</taxon>
        <taxon>Pseudomonadati</taxon>
        <taxon>Pseudomonadota</taxon>
        <taxon>Alphaproteobacteria</taxon>
        <taxon>Hyphomicrobiales</taxon>
        <taxon>Rhizobiaceae</taxon>
        <taxon>Shinella</taxon>
    </lineage>
</organism>
<evidence type="ECO:0000256" key="4">
    <source>
        <dbReference type="ARBA" id="ARBA00022597"/>
    </source>
</evidence>
<comment type="similarity">
    <text evidence="1">Belongs to the ABC transporter superfamily.</text>
</comment>
<gene>
    <name evidence="11" type="ORF">GB927_008870</name>
</gene>
<keyword evidence="6" id="KW-0547">Nucleotide-binding</keyword>
<proteinExistence type="inferred from homology"/>
<dbReference type="Pfam" id="PF00005">
    <property type="entry name" value="ABC_tran"/>
    <property type="match status" value="2"/>
</dbReference>
<feature type="domain" description="ABC transporter" evidence="10">
    <location>
        <begin position="10"/>
        <end position="245"/>
    </location>
</feature>
<evidence type="ECO:0000256" key="5">
    <source>
        <dbReference type="ARBA" id="ARBA00022737"/>
    </source>
</evidence>
<keyword evidence="5" id="KW-0677">Repeat</keyword>
<dbReference type="InterPro" id="IPR003593">
    <property type="entry name" value="AAA+_ATPase"/>
</dbReference>
<dbReference type="InterPro" id="IPR003439">
    <property type="entry name" value="ABC_transporter-like_ATP-bd"/>
</dbReference>
<evidence type="ECO:0000256" key="6">
    <source>
        <dbReference type="ARBA" id="ARBA00022741"/>
    </source>
</evidence>